<dbReference type="OrthoDB" id="5735008at2"/>
<dbReference type="AlphaFoldDB" id="A0A2S4HBW6"/>
<evidence type="ECO:0000313" key="1">
    <source>
        <dbReference type="EMBL" id="POP51474.1"/>
    </source>
</evidence>
<dbReference type="RefSeq" id="WP_103685809.1">
    <property type="nucleotide sequence ID" value="NZ_PQGG01000040.1"/>
</dbReference>
<dbReference type="EMBL" id="PQGG01000040">
    <property type="protein sequence ID" value="POP51474.1"/>
    <property type="molecule type" value="Genomic_DNA"/>
</dbReference>
<organism evidence="1 2">
    <name type="scientific">Zhongshania marina</name>
    <dbReference type="NCBI Taxonomy" id="2304603"/>
    <lineage>
        <taxon>Bacteria</taxon>
        <taxon>Pseudomonadati</taxon>
        <taxon>Pseudomonadota</taxon>
        <taxon>Gammaproteobacteria</taxon>
        <taxon>Cellvibrionales</taxon>
        <taxon>Spongiibacteraceae</taxon>
        <taxon>Zhongshania</taxon>
    </lineage>
</organism>
<evidence type="ECO:0000313" key="2">
    <source>
        <dbReference type="Proteomes" id="UP000237222"/>
    </source>
</evidence>
<reference evidence="1" key="1">
    <citation type="submission" date="2018-01" db="EMBL/GenBank/DDBJ databases">
        <authorList>
            <person name="Yu X.-D."/>
        </authorList>
    </citation>
    <scope>NUCLEOTIDE SEQUENCE</scope>
    <source>
        <strain evidence="1">ZX-21</strain>
    </source>
</reference>
<sequence length="150" mass="17305">MNMRYTGGIVSNASNLEMTIGSWTPEKEKDTLTIDSQWLQRCIAISQEDQLEALPAPFTSDEQQRYSVFMRVSQEHWQAAAEELSNDDIIALIRFFTRAEKLISGWDAGKESPAIWLNKVLRKRGEKLDREMLLWIRNNTDNRFIPNGGL</sequence>
<protein>
    <submittedName>
        <fullName evidence="1">Uncharacterized protein</fullName>
    </submittedName>
</protein>
<name>A0A2S4HBW6_9GAMM</name>
<comment type="caution">
    <text evidence="1">The sequence shown here is derived from an EMBL/GenBank/DDBJ whole genome shotgun (WGS) entry which is preliminary data.</text>
</comment>
<accession>A0A2S4HBW6</accession>
<proteinExistence type="predicted"/>
<gene>
    <name evidence="1" type="ORF">C0068_17745</name>
</gene>
<dbReference type="Proteomes" id="UP000237222">
    <property type="component" value="Unassembled WGS sequence"/>
</dbReference>